<dbReference type="KEGG" id="acae:HYG86_02135"/>
<dbReference type="InterPro" id="IPR011033">
    <property type="entry name" value="PRC_barrel-like_sf"/>
</dbReference>
<sequence>MLKTKDVIGLPVINLNDGKQIGKVKDILFDNISRKAVALEMAEKAGLFKKSESFLKMEQVHSIGKDAVTIEDLEQNNDTPTDLTDFKASTLIGRNILQENGSTIGKVGEINFSFPEGAMVSISINDAKNSLFGGEKGMVDLDKIRAIGKDAVIVYNQ</sequence>
<name>A0A7G9W4N8_ALKCA</name>
<keyword evidence="3" id="KW-1185">Reference proteome</keyword>
<evidence type="ECO:0000313" key="3">
    <source>
        <dbReference type="Proteomes" id="UP000516160"/>
    </source>
</evidence>
<dbReference type="InterPro" id="IPR027275">
    <property type="entry name" value="PRC-brl_dom"/>
</dbReference>
<dbReference type="SUPFAM" id="SSF50346">
    <property type="entry name" value="PRC-barrel domain"/>
    <property type="match status" value="2"/>
</dbReference>
<dbReference type="Gene3D" id="2.30.30.240">
    <property type="entry name" value="PRC-barrel domain"/>
    <property type="match status" value="2"/>
</dbReference>
<gene>
    <name evidence="2" type="ORF">HYG86_02135</name>
</gene>
<dbReference type="PANTHER" id="PTHR36740">
    <property type="entry name" value="PRC DOMAIN-CONTAINING PROTEIN"/>
    <property type="match status" value="1"/>
</dbReference>
<dbReference type="Proteomes" id="UP000516160">
    <property type="component" value="Chromosome"/>
</dbReference>
<feature type="domain" description="PRC-barrel" evidence="1">
    <location>
        <begin position="5"/>
        <end position="73"/>
    </location>
</feature>
<dbReference type="AlphaFoldDB" id="A0A7G9W4N8"/>
<evidence type="ECO:0000259" key="1">
    <source>
        <dbReference type="Pfam" id="PF05239"/>
    </source>
</evidence>
<dbReference type="RefSeq" id="WP_213167318.1">
    <property type="nucleotide sequence ID" value="NZ_CP058559.1"/>
</dbReference>
<proteinExistence type="predicted"/>
<dbReference type="PANTHER" id="PTHR36740:SF1">
    <property type="entry name" value="PRC-BARREL DOMAIN-CONTAINING PROTEIN"/>
    <property type="match status" value="1"/>
</dbReference>
<dbReference type="Pfam" id="PF05239">
    <property type="entry name" value="PRC"/>
    <property type="match status" value="2"/>
</dbReference>
<dbReference type="EMBL" id="CP058559">
    <property type="protein sequence ID" value="QNO13650.1"/>
    <property type="molecule type" value="Genomic_DNA"/>
</dbReference>
<feature type="domain" description="PRC-barrel" evidence="1">
    <location>
        <begin position="85"/>
        <end position="154"/>
    </location>
</feature>
<protein>
    <submittedName>
        <fullName evidence="2">PRC-barrel domain-containing protein</fullName>
    </submittedName>
</protein>
<organism evidence="2 3">
    <name type="scientific">Alkalicella caledoniensis</name>
    <dbReference type="NCBI Taxonomy" id="2731377"/>
    <lineage>
        <taxon>Bacteria</taxon>
        <taxon>Bacillati</taxon>
        <taxon>Bacillota</taxon>
        <taxon>Clostridia</taxon>
        <taxon>Eubacteriales</taxon>
        <taxon>Proteinivoracaceae</taxon>
        <taxon>Alkalicella</taxon>
    </lineage>
</organism>
<accession>A0A7G9W4N8</accession>
<evidence type="ECO:0000313" key="2">
    <source>
        <dbReference type="EMBL" id="QNO13650.1"/>
    </source>
</evidence>
<reference evidence="2 3" key="1">
    <citation type="submission" date="2020-07" db="EMBL/GenBank/DDBJ databases">
        <title>Alkalicella. sp. LB2 genome.</title>
        <authorList>
            <person name="Postec A."/>
            <person name="Quemeneur M."/>
        </authorList>
    </citation>
    <scope>NUCLEOTIDE SEQUENCE [LARGE SCALE GENOMIC DNA]</scope>
    <source>
        <strain evidence="2 3">LB2</strain>
    </source>
</reference>